<protein>
    <recommendedName>
        <fullName evidence="4">SMP domain-containing protein</fullName>
    </recommendedName>
</protein>
<feature type="region of interest" description="Disordered" evidence="1">
    <location>
        <begin position="1"/>
        <end position="105"/>
    </location>
</feature>
<accession>A0ABR1HPW9</accession>
<feature type="compositionally biased region" description="Polar residues" evidence="1">
    <location>
        <begin position="48"/>
        <end position="75"/>
    </location>
</feature>
<reference evidence="2 3" key="1">
    <citation type="journal article" date="2025" name="Microbiol. Resour. Announc.">
        <title>Draft genome sequences for Neonectria magnoliae and Neonectria punicea, canker pathogens of Liriodendron tulipifera and Acer saccharum in West Virginia.</title>
        <authorList>
            <person name="Petronek H.M."/>
            <person name="Kasson M.T."/>
            <person name="Metheny A.M."/>
            <person name="Stauder C.M."/>
            <person name="Lovett B."/>
            <person name="Lynch S.C."/>
            <person name="Garnas J.R."/>
            <person name="Kasson L.R."/>
            <person name="Stajich J.E."/>
        </authorList>
    </citation>
    <scope>NUCLEOTIDE SEQUENCE [LARGE SCALE GENOMIC DNA]</scope>
    <source>
        <strain evidence="2 3">NRRL 64653</strain>
    </source>
</reference>
<proteinExistence type="predicted"/>
<gene>
    <name evidence="2" type="ORF">QQX98_001620</name>
</gene>
<feature type="compositionally biased region" description="Polar residues" evidence="1">
    <location>
        <begin position="24"/>
        <end position="33"/>
    </location>
</feature>
<name>A0ABR1HPW9_9HYPO</name>
<dbReference type="Proteomes" id="UP001498476">
    <property type="component" value="Unassembled WGS sequence"/>
</dbReference>
<evidence type="ECO:0000313" key="3">
    <source>
        <dbReference type="Proteomes" id="UP001498476"/>
    </source>
</evidence>
<dbReference type="EMBL" id="JAZAVJ010000015">
    <property type="protein sequence ID" value="KAK7422596.1"/>
    <property type="molecule type" value="Genomic_DNA"/>
</dbReference>
<keyword evidence="3" id="KW-1185">Reference proteome</keyword>
<feature type="compositionally biased region" description="Basic and acidic residues" evidence="1">
    <location>
        <begin position="90"/>
        <end position="105"/>
    </location>
</feature>
<sequence>MPTREVVSQFAQAESQALGEGPVQDSTDPTPQSLLDKHHNLAARPNNAAAQNFAPSDNGALQTEQHRTGAQTSTSQDHKPDEATTVVGKMDNKDAGSKKADKGGK</sequence>
<comment type="caution">
    <text evidence="2">The sequence shown here is derived from an EMBL/GenBank/DDBJ whole genome shotgun (WGS) entry which is preliminary data.</text>
</comment>
<evidence type="ECO:0008006" key="4">
    <source>
        <dbReference type="Google" id="ProtNLM"/>
    </source>
</evidence>
<evidence type="ECO:0000256" key="1">
    <source>
        <dbReference type="SAM" id="MobiDB-lite"/>
    </source>
</evidence>
<organism evidence="2 3">
    <name type="scientific">Neonectria punicea</name>
    <dbReference type="NCBI Taxonomy" id="979145"/>
    <lineage>
        <taxon>Eukaryota</taxon>
        <taxon>Fungi</taxon>
        <taxon>Dikarya</taxon>
        <taxon>Ascomycota</taxon>
        <taxon>Pezizomycotina</taxon>
        <taxon>Sordariomycetes</taxon>
        <taxon>Hypocreomycetidae</taxon>
        <taxon>Hypocreales</taxon>
        <taxon>Nectriaceae</taxon>
        <taxon>Neonectria</taxon>
    </lineage>
</organism>
<evidence type="ECO:0000313" key="2">
    <source>
        <dbReference type="EMBL" id="KAK7422596.1"/>
    </source>
</evidence>